<dbReference type="PANTHER" id="PTHR32089">
    <property type="entry name" value="METHYL-ACCEPTING CHEMOTAXIS PROTEIN MCPB"/>
    <property type="match status" value="1"/>
</dbReference>
<evidence type="ECO:0000259" key="8">
    <source>
        <dbReference type="PROSITE" id="PS50885"/>
    </source>
</evidence>
<evidence type="ECO:0000256" key="2">
    <source>
        <dbReference type="ARBA" id="ARBA00023224"/>
    </source>
</evidence>
<dbReference type="CDD" id="cd11386">
    <property type="entry name" value="MCP_signal"/>
    <property type="match status" value="1"/>
</dbReference>
<dbReference type="RefSeq" id="WP_013660898.1">
    <property type="nucleotide sequence ID" value="NC_015276.1"/>
</dbReference>
<keyword evidence="6" id="KW-1133">Transmembrane helix</keyword>
<feature type="domain" description="Methyl-accepting transducer" evidence="7">
    <location>
        <begin position="286"/>
        <end position="522"/>
    </location>
</feature>
<evidence type="ECO:0000256" key="5">
    <source>
        <dbReference type="SAM" id="Coils"/>
    </source>
</evidence>
<dbReference type="HOGENOM" id="CLU_000445_107_27_6"/>
<gene>
    <name evidence="9" type="ordered locus">Marme_1737</name>
</gene>
<dbReference type="Gene3D" id="1.10.287.950">
    <property type="entry name" value="Methyl-accepting chemotaxis protein"/>
    <property type="match status" value="1"/>
</dbReference>
<keyword evidence="2 4" id="KW-0807">Transducer</keyword>
<dbReference type="InterPro" id="IPR004090">
    <property type="entry name" value="Chemotax_Me-accpt_rcpt"/>
</dbReference>
<keyword evidence="10" id="KW-1185">Reference proteome</keyword>
<evidence type="ECO:0000256" key="1">
    <source>
        <dbReference type="ARBA" id="ARBA00004370"/>
    </source>
</evidence>
<name>F2K0K9_MARM1</name>
<dbReference type="eggNOG" id="COG0840">
    <property type="taxonomic scope" value="Bacteria"/>
</dbReference>
<dbReference type="OrthoDB" id="6376221at2"/>
<dbReference type="GO" id="GO:0016020">
    <property type="term" value="C:membrane"/>
    <property type="evidence" value="ECO:0007669"/>
    <property type="project" value="UniProtKB-SubCell"/>
</dbReference>
<dbReference type="SMART" id="SM00304">
    <property type="entry name" value="HAMP"/>
    <property type="match status" value="2"/>
</dbReference>
<organism evidence="9 10">
    <name type="scientific">Marinomonas mediterranea (strain ATCC 700492 / JCM 21426 / NBRC 103028 / MMB-1)</name>
    <dbReference type="NCBI Taxonomy" id="717774"/>
    <lineage>
        <taxon>Bacteria</taxon>
        <taxon>Pseudomonadati</taxon>
        <taxon>Pseudomonadota</taxon>
        <taxon>Gammaproteobacteria</taxon>
        <taxon>Oceanospirillales</taxon>
        <taxon>Oceanospirillaceae</taxon>
        <taxon>Marinomonas</taxon>
    </lineage>
</organism>
<dbReference type="PANTHER" id="PTHR32089:SF120">
    <property type="entry name" value="METHYL-ACCEPTING CHEMOTAXIS PROTEIN TLPQ"/>
    <property type="match status" value="1"/>
</dbReference>
<dbReference type="GO" id="GO:0004888">
    <property type="term" value="F:transmembrane signaling receptor activity"/>
    <property type="evidence" value="ECO:0007669"/>
    <property type="project" value="InterPro"/>
</dbReference>
<evidence type="ECO:0000256" key="6">
    <source>
        <dbReference type="SAM" id="Phobius"/>
    </source>
</evidence>
<dbReference type="Pfam" id="PF00672">
    <property type="entry name" value="HAMP"/>
    <property type="match status" value="1"/>
</dbReference>
<dbReference type="SUPFAM" id="SSF58104">
    <property type="entry name" value="Methyl-accepting chemotaxis protein (MCP) signaling domain"/>
    <property type="match status" value="1"/>
</dbReference>
<dbReference type="FunFam" id="1.10.287.950:FF:000001">
    <property type="entry name" value="Methyl-accepting chemotaxis sensory transducer"/>
    <property type="match status" value="1"/>
</dbReference>
<comment type="subcellular location">
    <subcellularLocation>
        <location evidence="1">Membrane</location>
    </subcellularLocation>
</comment>
<evidence type="ECO:0000313" key="10">
    <source>
        <dbReference type="Proteomes" id="UP000001062"/>
    </source>
</evidence>
<keyword evidence="6" id="KW-0812">Transmembrane</keyword>
<evidence type="ECO:0000313" key="9">
    <source>
        <dbReference type="EMBL" id="ADZ90993.1"/>
    </source>
</evidence>
<dbReference type="AlphaFoldDB" id="F2K0K9"/>
<dbReference type="STRING" id="717774.Marme_1737"/>
<evidence type="ECO:0000256" key="3">
    <source>
        <dbReference type="ARBA" id="ARBA00029447"/>
    </source>
</evidence>
<dbReference type="CDD" id="cd06225">
    <property type="entry name" value="HAMP"/>
    <property type="match status" value="1"/>
</dbReference>
<dbReference type="GO" id="GO:0006935">
    <property type="term" value="P:chemotaxis"/>
    <property type="evidence" value="ECO:0007669"/>
    <property type="project" value="InterPro"/>
</dbReference>
<dbReference type="Pfam" id="PF00015">
    <property type="entry name" value="MCPsignal"/>
    <property type="match status" value="1"/>
</dbReference>
<dbReference type="PATRIC" id="fig|717774.3.peg.1794"/>
<keyword evidence="5" id="KW-0175">Coiled coil</keyword>
<sequence precursor="true">MKFFKDRPIGQKIGAIVSVLIALLVITSAFAISRVTSIGYEMNTVHKEDIPLTALVSDITVKQLEKSILLERALRIAGLHTAHETVDELSVSIKSLAGEIDKEIKQGEGILRIAKSHAISSELERELGRLEGNLFAIEKEHAAFEMKVEKILTKLASRSPVHDEEILQLEEAEHEINQHLETLLVDIGKMTSHAMETALHHEESALIEMIAMCALSIVIGVALGVVMTKLITKPIKQAASIANQLAQGDLTPKIESYSNDEAGQLLYAMKVMIERLHDMIHQIASASEQLTGATNEVTAVTSQSASNLNIQADNLNEVVAAMNEMTASIQDVATNAYKTAEITSDAEVNVQQGNEAVLAVNGSINDLAQEFHSTQKTVSKLDIETENVSAILDVITNIAEQTNLLALNAAIEAARAGEQGRGFAVVADEVRTLASRTQESIDEIQKMTVRLKTETSSSVSAMKQGHLKTQKTVEVSSQAQRALSGLSKTVTEVNNMNLQIASAAEEQSAVSEQVNVSINKVSETAKENSDGAKLVAQAAEEISVLSENLKTMIGQFKVI</sequence>
<comment type="similarity">
    <text evidence="3">Belongs to the methyl-accepting chemotaxis (MCP) protein family.</text>
</comment>
<proteinExistence type="inferred from homology"/>
<dbReference type="GO" id="GO:0007165">
    <property type="term" value="P:signal transduction"/>
    <property type="evidence" value="ECO:0007669"/>
    <property type="project" value="UniProtKB-KW"/>
</dbReference>
<reference evidence="9 10" key="1">
    <citation type="journal article" date="2012" name="Stand. Genomic Sci.">
        <title>Complete genome sequence of the melanogenic marine bacterium Marinomonas mediterranea type strain (MMB-1(T)).</title>
        <authorList>
            <person name="Lucas-Elio P."/>
            <person name="Goodwin L."/>
            <person name="Woyke T."/>
            <person name="Pitluck S."/>
            <person name="Nolan M."/>
            <person name="Kyrpides N.C."/>
            <person name="Detter J.C."/>
            <person name="Copeland A."/>
            <person name="Teshima H."/>
            <person name="Bruce D."/>
            <person name="Detter C."/>
            <person name="Tapia R."/>
            <person name="Han S."/>
            <person name="Land M.L."/>
            <person name="Ivanova N."/>
            <person name="Mikhailova N."/>
            <person name="Johnston A.W."/>
            <person name="Sanchez-Amat A."/>
        </authorList>
    </citation>
    <scope>NUCLEOTIDE SEQUENCE [LARGE SCALE GENOMIC DNA]</scope>
    <source>
        <strain evidence="10">ATCC 700492 / JCM 21426 / NBRC 103028 / MMB-1</strain>
    </source>
</reference>
<dbReference type="PROSITE" id="PS50885">
    <property type="entry name" value="HAMP"/>
    <property type="match status" value="1"/>
</dbReference>
<dbReference type="Proteomes" id="UP000001062">
    <property type="component" value="Chromosome"/>
</dbReference>
<protein>
    <submittedName>
        <fullName evidence="9">Methyl-accepting chemotaxis sensory transducer</fullName>
    </submittedName>
</protein>
<feature type="coiled-coil region" evidence="5">
    <location>
        <begin position="120"/>
        <end position="182"/>
    </location>
</feature>
<accession>F2K0K9</accession>
<dbReference type="EMBL" id="CP002583">
    <property type="protein sequence ID" value="ADZ90993.1"/>
    <property type="molecule type" value="Genomic_DNA"/>
</dbReference>
<evidence type="ECO:0000256" key="4">
    <source>
        <dbReference type="PROSITE-ProRule" id="PRU00284"/>
    </source>
</evidence>
<feature type="domain" description="HAMP" evidence="8">
    <location>
        <begin position="229"/>
        <end position="281"/>
    </location>
</feature>
<dbReference type="SMART" id="SM00283">
    <property type="entry name" value="MA"/>
    <property type="match status" value="1"/>
</dbReference>
<dbReference type="InterPro" id="IPR004089">
    <property type="entry name" value="MCPsignal_dom"/>
</dbReference>
<dbReference type="PRINTS" id="PR00260">
    <property type="entry name" value="CHEMTRNSDUCR"/>
</dbReference>
<dbReference type="KEGG" id="mme:Marme_1737"/>
<dbReference type="PROSITE" id="PS50111">
    <property type="entry name" value="CHEMOTAXIS_TRANSDUC_2"/>
    <property type="match status" value="1"/>
</dbReference>
<keyword evidence="6" id="KW-0472">Membrane</keyword>
<feature type="transmembrane region" description="Helical" evidence="6">
    <location>
        <begin position="205"/>
        <end position="226"/>
    </location>
</feature>
<dbReference type="InterPro" id="IPR003660">
    <property type="entry name" value="HAMP_dom"/>
</dbReference>
<evidence type="ECO:0000259" key="7">
    <source>
        <dbReference type="PROSITE" id="PS50111"/>
    </source>
</evidence>